<comment type="caution">
    <text evidence="2">The sequence shown here is derived from an EMBL/GenBank/DDBJ whole genome shotgun (WGS) entry which is preliminary data.</text>
</comment>
<dbReference type="InterPro" id="IPR029068">
    <property type="entry name" value="Glyas_Bleomycin-R_OHBP_Dase"/>
</dbReference>
<dbReference type="SUPFAM" id="SSF54593">
    <property type="entry name" value="Glyoxalase/Bleomycin resistance protein/Dihydroxybiphenyl dioxygenase"/>
    <property type="match status" value="1"/>
</dbReference>
<organism evidence="2 3">
    <name type="scientific">Cohnella kolymensis</name>
    <dbReference type="NCBI Taxonomy" id="1590652"/>
    <lineage>
        <taxon>Bacteria</taxon>
        <taxon>Bacillati</taxon>
        <taxon>Bacillota</taxon>
        <taxon>Bacilli</taxon>
        <taxon>Bacillales</taxon>
        <taxon>Paenibacillaceae</taxon>
        <taxon>Cohnella</taxon>
    </lineage>
</organism>
<dbReference type="Gene3D" id="3.10.180.10">
    <property type="entry name" value="2,3-Dihydroxybiphenyl 1,2-Dioxygenase, domain 1"/>
    <property type="match status" value="1"/>
</dbReference>
<keyword evidence="3" id="KW-1185">Reference proteome</keyword>
<evidence type="ECO:0000259" key="1">
    <source>
        <dbReference type="Pfam" id="PF00903"/>
    </source>
</evidence>
<accession>A0ABR5A1S0</accession>
<dbReference type="EMBL" id="JXAL01000024">
    <property type="protein sequence ID" value="KIL35008.1"/>
    <property type="molecule type" value="Genomic_DNA"/>
</dbReference>
<evidence type="ECO:0000313" key="2">
    <source>
        <dbReference type="EMBL" id="KIL35008.1"/>
    </source>
</evidence>
<dbReference type="InterPro" id="IPR004360">
    <property type="entry name" value="Glyas_Fos-R_dOase_dom"/>
</dbReference>
<gene>
    <name evidence="2" type="ORF">SD71_15115</name>
</gene>
<dbReference type="Pfam" id="PF00903">
    <property type="entry name" value="Glyoxalase"/>
    <property type="match status" value="1"/>
</dbReference>
<dbReference type="Proteomes" id="UP000054526">
    <property type="component" value="Unassembled WGS sequence"/>
</dbReference>
<dbReference type="RefSeq" id="WP_041064889.1">
    <property type="nucleotide sequence ID" value="NZ_JXAL01000024.1"/>
</dbReference>
<name>A0ABR5A1S0_9BACL</name>
<reference evidence="2 3" key="1">
    <citation type="submission" date="2014-12" db="EMBL/GenBank/DDBJ databases">
        <title>Draft genome sequence of Cohnella kolymensis strain B-2846.</title>
        <authorList>
            <person name="Karlyshev A.V."/>
            <person name="Kudryashova E.B."/>
        </authorList>
    </citation>
    <scope>NUCLEOTIDE SEQUENCE [LARGE SCALE GENOMIC DNA]</scope>
    <source>
        <strain evidence="2 3">VKM B-2846</strain>
    </source>
</reference>
<evidence type="ECO:0000313" key="3">
    <source>
        <dbReference type="Proteomes" id="UP000054526"/>
    </source>
</evidence>
<protein>
    <recommendedName>
        <fullName evidence="1">Glyoxalase/fosfomycin resistance/dioxygenase domain-containing protein</fullName>
    </recommendedName>
</protein>
<sequence>MTLIQTEKKSAVPELFYDGGEIDILWDYHDQAIAWYETFMGWEVKRKESWQPDQRVKGGKMTHLGYGTWLNSVLTTQRIPFHYAERGSVDPHIRWCWRTRNLHKVHSNFSENGIRVTEIYLGPDGRQYFDFWATAEGTRLTAEADDRITSTGFKPSCTRIGVSDLQTASKWYREFVGMSVLEDHNEDGHVVMSLKENHSSNGRSTWILEKLPANSYTGKIDGAIRPLTLVKKREDFFAYHQFLQDNGVECGEIGGFLKKGRVLFHFYDSDGNRFNVSHC</sequence>
<feature type="domain" description="Glyoxalase/fosfomycin resistance/dioxygenase" evidence="1">
    <location>
        <begin position="159"/>
        <end position="275"/>
    </location>
</feature>
<proteinExistence type="predicted"/>